<evidence type="ECO:0000313" key="2">
    <source>
        <dbReference type="Proteomes" id="UP000619260"/>
    </source>
</evidence>
<keyword evidence="2" id="KW-1185">Reference proteome</keyword>
<reference evidence="1" key="1">
    <citation type="submission" date="2021-01" db="EMBL/GenBank/DDBJ databases">
        <title>Whole genome shotgun sequence of Virgisporangium aliadipatigenens NBRC 105644.</title>
        <authorList>
            <person name="Komaki H."/>
            <person name="Tamura T."/>
        </authorList>
    </citation>
    <scope>NUCLEOTIDE SEQUENCE</scope>
    <source>
        <strain evidence="1">NBRC 105644</strain>
    </source>
</reference>
<protein>
    <submittedName>
        <fullName evidence="1">Uncharacterized protein</fullName>
    </submittedName>
</protein>
<comment type="caution">
    <text evidence="1">The sequence shown here is derived from an EMBL/GenBank/DDBJ whole genome shotgun (WGS) entry which is preliminary data.</text>
</comment>
<organism evidence="1 2">
    <name type="scientific">Virgisporangium aliadipatigenens</name>
    <dbReference type="NCBI Taxonomy" id="741659"/>
    <lineage>
        <taxon>Bacteria</taxon>
        <taxon>Bacillati</taxon>
        <taxon>Actinomycetota</taxon>
        <taxon>Actinomycetes</taxon>
        <taxon>Micromonosporales</taxon>
        <taxon>Micromonosporaceae</taxon>
        <taxon>Virgisporangium</taxon>
    </lineage>
</organism>
<dbReference type="Gene3D" id="2.60.120.260">
    <property type="entry name" value="Galactose-binding domain-like"/>
    <property type="match status" value="1"/>
</dbReference>
<gene>
    <name evidence="1" type="ORF">Val02_69220</name>
</gene>
<proteinExistence type="predicted"/>
<name>A0A8J4DU74_9ACTN</name>
<accession>A0A8J4DU74</accession>
<dbReference type="EMBL" id="BOPF01000032">
    <property type="protein sequence ID" value="GIJ50036.1"/>
    <property type="molecule type" value="Genomic_DNA"/>
</dbReference>
<dbReference type="AlphaFoldDB" id="A0A8J4DU74"/>
<evidence type="ECO:0000313" key="1">
    <source>
        <dbReference type="EMBL" id="GIJ50036.1"/>
    </source>
</evidence>
<dbReference type="RefSeq" id="WP_203903482.1">
    <property type="nucleotide sequence ID" value="NZ_BOPF01000032.1"/>
</dbReference>
<sequence>MGLFLGTPGRLIALPEPDPGVSATVVRRFGVHDLLGGGRVVDRAAVGRREWRLSWQRLSEDEFAVLEAFHTGAFGPGPWVLVSDDIGWNWLTPNQASGTDVLGTADGFTVGPASGETAVPQWGGSVSGFACLAWTVPTNATSGRLWVVPPLRWPFTAGARRGVPVVPGAVYTFAVSAAADVPVTVRANAGWLDANGEYLPAPHAGPPAVLGPTYQRLSVTLPAPPAGAALLETTVSVDLSTVTANATVRLDLLSLTTGTVAPPWRPGGGVPVVSVTDLADRYPWHDVHDCAMTLLEVG</sequence>
<dbReference type="Proteomes" id="UP000619260">
    <property type="component" value="Unassembled WGS sequence"/>
</dbReference>